<sequence length="68" mass="7840">EEYTLLLFEDIRRELLIINLIKKESRLIFFIASYLGGIILAKALVNAGNEYLPLKRAIDSIIFLITPF</sequence>
<reference evidence="2" key="1">
    <citation type="journal article" date="2023" name="Mol. Phylogenet. Evol.">
        <title>Genome-scale phylogeny and comparative genomics of the fungal order Sordariales.</title>
        <authorList>
            <person name="Hensen N."/>
            <person name="Bonometti L."/>
            <person name="Westerberg I."/>
            <person name="Brannstrom I.O."/>
            <person name="Guillou S."/>
            <person name="Cros-Aarteil S."/>
            <person name="Calhoun S."/>
            <person name="Haridas S."/>
            <person name="Kuo A."/>
            <person name="Mondo S."/>
            <person name="Pangilinan J."/>
            <person name="Riley R."/>
            <person name="LaButti K."/>
            <person name="Andreopoulos B."/>
            <person name="Lipzen A."/>
            <person name="Chen C."/>
            <person name="Yan M."/>
            <person name="Daum C."/>
            <person name="Ng V."/>
            <person name="Clum A."/>
            <person name="Steindorff A."/>
            <person name="Ohm R.A."/>
            <person name="Martin F."/>
            <person name="Silar P."/>
            <person name="Natvig D.O."/>
            <person name="Lalanne C."/>
            <person name="Gautier V."/>
            <person name="Ament-Velasquez S.L."/>
            <person name="Kruys A."/>
            <person name="Hutchinson M.I."/>
            <person name="Powell A.J."/>
            <person name="Barry K."/>
            <person name="Miller A.N."/>
            <person name="Grigoriev I.V."/>
            <person name="Debuchy R."/>
            <person name="Gladieux P."/>
            <person name="Hiltunen Thoren M."/>
            <person name="Johannesson H."/>
        </authorList>
    </citation>
    <scope>NUCLEOTIDE SEQUENCE</scope>
    <source>
        <strain evidence="2">CBS 315.58</strain>
    </source>
</reference>
<feature type="transmembrane region" description="Helical" evidence="1">
    <location>
        <begin position="27"/>
        <end position="45"/>
    </location>
</feature>
<reference evidence="2" key="2">
    <citation type="submission" date="2023-05" db="EMBL/GenBank/DDBJ databases">
        <authorList>
            <consortium name="Lawrence Berkeley National Laboratory"/>
            <person name="Steindorff A."/>
            <person name="Hensen N."/>
            <person name="Bonometti L."/>
            <person name="Westerberg I."/>
            <person name="Brannstrom I.O."/>
            <person name="Guillou S."/>
            <person name="Cros-Aarteil S."/>
            <person name="Calhoun S."/>
            <person name="Haridas S."/>
            <person name="Kuo A."/>
            <person name="Mondo S."/>
            <person name="Pangilinan J."/>
            <person name="Riley R."/>
            <person name="Labutti K."/>
            <person name="Andreopoulos B."/>
            <person name="Lipzen A."/>
            <person name="Chen C."/>
            <person name="Yanf M."/>
            <person name="Daum C."/>
            <person name="Ng V."/>
            <person name="Clum A."/>
            <person name="Ohm R."/>
            <person name="Martin F."/>
            <person name="Silar P."/>
            <person name="Natvig D."/>
            <person name="Lalanne C."/>
            <person name="Gautier V."/>
            <person name="Ament-Velasquez S.L."/>
            <person name="Kruys A."/>
            <person name="Hutchinson M.I."/>
            <person name="Powell A.J."/>
            <person name="Barry K."/>
            <person name="Miller A.N."/>
            <person name="Grigoriev I.V."/>
            <person name="Debuchy R."/>
            <person name="Gladieux P."/>
            <person name="Thoren M.H."/>
            <person name="Johannesson H."/>
        </authorList>
    </citation>
    <scope>NUCLEOTIDE SEQUENCE</scope>
    <source>
        <strain evidence="2">CBS 315.58</strain>
    </source>
</reference>
<feature type="non-terminal residue" evidence="2">
    <location>
        <position position="1"/>
    </location>
</feature>
<evidence type="ECO:0000256" key="1">
    <source>
        <dbReference type="SAM" id="Phobius"/>
    </source>
</evidence>
<keyword evidence="1" id="KW-0812">Transmembrane</keyword>
<name>A0AAN6X995_9PEZI</name>
<organism evidence="2 3">
    <name type="scientific">Triangularia verruculosa</name>
    <dbReference type="NCBI Taxonomy" id="2587418"/>
    <lineage>
        <taxon>Eukaryota</taxon>
        <taxon>Fungi</taxon>
        <taxon>Dikarya</taxon>
        <taxon>Ascomycota</taxon>
        <taxon>Pezizomycotina</taxon>
        <taxon>Sordariomycetes</taxon>
        <taxon>Sordariomycetidae</taxon>
        <taxon>Sordariales</taxon>
        <taxon>Podosporaceae</taxon>
        <taxon>Triangularia</taxon>
    </lineage>
</organism>
<evidence type="ECO:0000313" key="2">
    <source>
        <dbReference type="EMBL" id="KAK4196474.1"/>
    </source>
</evidence>
<keyword evidence="1" id="KW-1133">Transmembrane helix</keyword>
<accession>A0AAN6X995</accession>
<dbReference type="Proteomes" id="UP001303160">
    <property type="component" value="Unassembled WGS sequence"/>
</dbReference>
<protein>
    <submittedName>
        <fullName evidence="2">Uncharacterized protein</fullName>
    </submittedName>
</protein>
<comment type="caution">
    <text evidence="2">The sequence shown here is derived from an EMBL/GenBank/DDBJ whole genome shotgun (WGS) entry which is preliminary data.</text>
</comment>
<dbReference type="AlphaFoldDB" id="A0AAN6X995"/>
<proteinExistence type="predicted"/>
<evidence type="ECO:0000313" key="3">
    <source>
        <dbReference type="Proteomes" id="UP001303160"/>
    </source>
</evidence>
<keyword evidence="3" id="KW-1185">Reference proteome</keyword>
<dbReference type="EMBL" id="MU863984">
    <property type="protein sequence ID" value="KAK4196474.1"/>
    <property type="molecule type" value="Genomic_DNA"/>
</dbReference>
<keyword evidence="1" id="KW-0472">Membrane</keyword>
<gene>
    <name evidence="2" type="ORF">QBC40DRAFT_183447</name>
</gene>